<dbReference type="Gene3D" id="3.40.50.720">
    <property type="entry name" value="NAD(P)-binding Rossmann-like Domain"/>
    <property type="match status" value="1"/>
</dbReference>
<comment type="caution">
    <text evidence="3">The sequence shown here is derived from an EMBL/GenBank/DDBJ whole genome shotgun (WGS) entry which is preliminary data.</text>
</comment>
<sequence length="253" mass="26423">MSSRVLITAGASGVGRAMAEAFDASGARVWIADVDEVALAGCPDHWQRSRADVADEAAVSALFREVEAEWGGLDVLCANAGIAGPTAPIEDVRLDDWRTCLAVNLEGAFLCSKHAAPVLKRQGCGVVLITSSTAGQYGYPNRAPYAAAKWGVIGLGKTLAMELGPFGVRCNVICPGAVEGPRMEGVLEREAAAKGMTRDQVYQGYASGTSMGRFVEGRDIANMAVFLASDAARLVSGQVIAVDGHTVNPDPKL</sequence>
<dbReference type="NCBIfam" id="NF009466">
    <property type="entry name" value="PRK12826.1-2"/>
    <property type="match status" value="1"/>
</dbReference>
<dbReference type="SUPFAM" id="SSF51735">
    <property type="entry name" value="NAD(P)-binding Rossmann-fold domains"/>
    <property type="match status" value="1"/>
</dbReference>
<organism evidence="3 4">
    <name type="scientific">Ruegeria marisrubri</name>
    <dbReference type="NCBI Taxonomy" id="1685379"/>
    <lineage>
        <taxon>Bacteria</taxon>
        <taxon>Pseudomonadati</taxon>
        <taxon>Pseudomonadota</taxon>
        <taxon>Alphaproteobacteria</taxon>
        <taxon>Rhodobacterales</taxon>
        <taxon>Roseobacteraceae</taxon>
        <taxon>Ruegeria</taxon>
    </lineage>
</organism>
<gene>
    <name evidence="3" type="ORF">AVO45_06070</name>
</gene>
<evidence type="ECO:0000313" key="3">
    <source>
        <dbReference type="EMBL" id="KUJ80608.1"/>
    </source>
</evidence>
<dbReference type="GO" id="GO:0016616">
    <property type="term" value="F:oxidoreductase activity, acting on the CH-OH group of donors, NAD or NADP as acceptor"/>
    <property type="evidence" value="ECO:0007669"/>
    <property type="project" value="TreeGrafter"/>
</dbReference>
<dbReference type="AlphaFoldDB" id="A0A0X3TY33"/>
<dbReference type="InterPro" id="IPR036291">
    <property type="entry name" value="NAD(P)-bd_dom_sf"/>
</dbReference>
<proteinExistence type="inferred from homology"/>
<dbReference type="PROSITE" id="PS00061">
    <property type="entry name" value="ADH_SHORT"/>
    <property type="match status" value="1"/>
</dbReference>
<dbReference type="EMBL" id="LQBQ01000012">
    <property type="protein sequence ID" value="KUJ80608.1"/>
    <property type="molecule type" value="Genomic_DNA"/>
</dbReference>
<dbReference type="InterPro" id="IPR002347">
    <property type="entry name" value="SDR_fam"/>
</dbReference>
<dbReference type="Proteomes" id="UP000053791">
    <property type="component" value="Unassembled WGS sequence"/>
</dbReference>
<dbReference type="PRINTS" id="PR00081">
    <property type="entry name" value="GDHRDH"/>
</dbReference>
<dbReference type="OrthoDB" id="9804774at2"/>
<evidence type="ECO:0000256" key="2">
    <source>
        <dbReference type="ARBA" id="ARBA00023002"/>
    </source>
</evidence>
<dbReference type="PRINTS" id="PR00080">
    <property type="entry name" value="SDRFAMILY"/>
</dbReference>
<evidence type="ECO:0000256" key="1">
    <source>
        <dbReference type="ARBA" id="ARBA00006484"/>
    </source>
</evidence>
<accession>A0A0X3TY33</accession>
<comment type="similarity">
    <text evidence="1">Belongs to the short-chain dehydrogenases/reductases (SDR) family.</text>
</comment>
<name>A0A0X3TY33_9RHOB</name>
<dbReference type="CDD" id="cd05233">
    <property type="entry name" value="SDR_c"/>
    <property type="match status" value="1"/>
</dbReference>
<dbReference type="Pfam" id="PF13561">
    <property type="entry name" value="adh_short_C2"/>
    <property type="match status" value="1"/>
</dbReference>
<protein>
    <submittedName>
        <fullName evidence="3">3-ketoacyl-ACP reductase</fullName>
    </submittedName>
</protein>
<dbReference type="PANTHER" id="PTHR42760:SF133">
    <property type="entry name" value="3-OXOACYL-[ACYL-CARRIER-PROTEIN] REDUCTASE"/>
    <property type="match status" value="1"/>
</dbReference>
<reference evidence="3 4" key="1">
    <citation type="submission" date="2015-12" db="EMBL/GenBank/DDBJ databases">
        <authorList>
            <person name="Shamseldin A."/>
            <person name="Moawad H."/>
            <person name="Abd El-Rahim W.M."/>
            <person name="Sadowsky M.J."/>
        </authorList>
    </citation>
    <scope>NUCLEOTIDE SEQUENCE [LARGE SCALE GENOMIC DNA]</scope>
    <source>
        <strain evidence="3 4">ZGT118</strain>
    </source>
</reference>
<dbReference type="STRING" id="1685379.AVO45_06070"/>
<evidence type="ECO:0000313" key="4">
    <source>
        <dbReference type="Proteomes" id="UP000053791"/>
    </source>
</evidence>
<dbReference type="InterPro" id="IPR020904">
    <property type="entry name" value="Sc_DH/Rdtase_CS"/>
</dbReference>
<dbReference type="PANTHER" id="PTHR42760">
    <property type="entry name" value="SHORT-CHAIN DEHYDROGENASES/REDUCTASES FAMILY MEMBER"/>
    <property type="match status" value="1"/>
</dbReference>
<dbReference type="RefSeq" id="WP_068346046.1">
    <property type="nucleotide sequence ID" value="NZ_LQBQ01000012.1"/>
</dbReference>
<keyword evidence="4" id="KW-1185">Reference proteome</keyword>
<dbReference type="FunFam" id="3.40.50.720:FF:000084">
    <property type="entry name" value="Short-chain dehydrogenase reductase"/>
    <property type="match status" value="1"/>
</dbReference>
<keyword evidence="2" id="KW-0560">Oxidoreductase</keyword>